<dbReference type="RefSeq" id="WP_109057975.1">
    <property type="nucleotide sequence ID" value="NZ_QFFM01000032.1"/>
</dbReference>
<evidence type="ECO:0000259" key="2">
    <source>
        <dbReference type="PROSITE" id="PS51704"/>
    </source>
</evidence>
<dbReference type="Pfam" id="PF03009">
    <property type="entry name" value="GDPD"/>
    <property type="match status" value="1"/>
</dbReference>
<proteinExistence type="predicted"/>
<dbReference type="Proteomes" id="UP000245876">
    <property type="component" value="Unassembled WGS sequence"/>
</dbReference>
<keyword evidence="4" id="KW-1185">Reference proteome</keyword>
<dbReference type="GO" id="GO:0006629">
    <property type="term" value="P:lipid metabolic process"/>
    <property type="evidence" value="ECO:0007669"/>
    <property type="project" value="InterPro"/>
</dbReference>
<gene>
    <name evidence="3" type="ORF">DF196_11680</name>
</gene>
<sequence length="371" mass="40431">MMTKMDNPQRPERGGGFRNIIDFLLVPHAARNRTLDASAIPPATAPGTVHTQSRRRWFAQIVVLVLALALITGMATAAAVRVRRKEQDGPIDWQVRPLAIAHRGDDSAPENSLHAITNAGANGADYAEIDVRLDADGTPVVFHDRATGRLAADGRNVSVGILSTRELQHLTMRQNGEDFHVPTLEQAVMAAQHVNDHLGLLLDMKTGSVHAPKLTRAISRVIERNNFSDRAMFMSTNDDAVEFMRKLHPGWTVGKCVSPAGHPEVGWPRGVSFVVMRGNRLDQAVLDRANRSNIPVYAGVSGDYNEGKRCLKLGADGVLGASAKSVRRLARRFAFTVRQGRPGDMAASRASDGPHDDAIARLQRNRPMAGH</sequence>
<dbReference type="InterPro" id="IPR017946">
    <property type="entry name" value="PLC-like_Pdiesterase_TIM-brl"/>
</dbReference>
<keyword evidence="1" id="KW-1133">Transmembrane helix</keyword>
<organism evidence="3 4">
    <name type="scientific">Bifidobacterium callitrichidarum</name>
    <dbReference type="NCBI Taxonomy" id="2052941"/>
    <lineage>
        <taxon>Bacteria</taxon>
        <taxon>Bacillati</taxon>
        <taxon>Actinomycetota</taxon>
        <taxon>Actinomycetes</taxon>
        <taxon>Bifidobacteriales</taxon>
        <taxon>Bifidobacteriaceae</taxon>
        <taxon>Bifidobacterium</taxon>
    </lineage>
</organism>
<dbReference type="PROSITE" id="PS51704">
    <property type="entry name" value="GP_PDE"/>
    <property type="match status" value="1"/>
</dbReference>
<dbReference type="OrthoDB" id="5241788at2"/>
<dbReference type="EMBL" id="QFFM01000032">
    <property type="protein sequence ID" value="PWG62755.1"/>
    <property type="molecule type" value="Genomic_DNA"/>
</dbReference>
<dbReference type="GO" id="GO:0008081">
    <property type="term" value="F:phosphoric diester hydrolase activity"/>
    <property type="evidence" value="ECO:0007669"/>
    <property type="project" value="InterPro"/>
</dbReference>
<keyword evidence="1" id="KW-0812">Transmembrane</keyword>
<evidence type="ECO:0000313" key="3">
    <source>
        <dbReference type="EMBL" id="PWG62755.1"/>
    </source>
</evidence>
<feature type="domain" description="GP-PDE" evidence="2">
    <location>
        <begin position="97"/>
        <end position="330"/>
    </location>
</feature>
<comment type="caution">
    <text evidence="3">The sequence shown here is derived from an EMBL/GenBank/DDBJ whole genome shotgun (WGS) entry which is preliminary data.</text>
</comment>
<dbReference type="AlphaFoldDB" id="A0A2U2N0I2"/>
<dbReference type="Gene3D" id="3.20.20.190">
    <property type="entry name" value="Phosphatidylinositol (PI) phosphodiesterase"/>
    <property type="match status" value="1"/>
</dbReference>
<dbReference type="PANTHER" id="PTHR46211:SF1">
    <property type="entry name" value="GLYCEROPHOSPHODIESTER PHOSPHODIESTERASE, CYTOPLASMIC"/>
    <property type="match status" value="1"/>
</dbReference>
<keyword evidence="1" id="KW-0472">Membrane</keyword>
<evidence type="ECO:0000313" key="4">
    <source>
        <dbReference type="Proteomes" id="UP000245876"/>
    </source>
</evidence>
<name>A0A2U2N0I2_9BIFI</name>
<dbReference type="PANTHER" id="PTHR46211">
    <property type="entry name" value="GLYCEROPHOSPHORYL DIESTER PHOSPHODIESTERASE"/>
    <property type="match status" value="1"/>
</dbReference>
<accession>A0A2U2N0I2</accession>
<dbReference type="InterPro" id="IPR030395">
    <property type="entry name" value="GP_PDE_dom"/>
</dbReference>
<dbReference type="SUPFAM" id="SSF51695">
    <property type="entry name" value="PLC-like phosphodiesterases"/>
    <property type="match status" value="1"/>
</dbReference>
<reference evidence="3 4" key="1">
    <citation type="journal article" date="2018" name="Int. J. Syst. Evol. Microbiol.">
        <title>Bifidobacterium callitrichidarum sp. nov. from the faeces of the emperor tamarin (Saguinus imperator).</title>
        <authorList>
            <person name="Modesto M."/>
            <person name="Michelini S."/>
            <person name="Sansosti M.C."/>
            <person name="De Filippo C."/>
            <person name="Cavalieri D."/>
            <person name="Qvirist L."/>
            <person name="Andlid T."/>
            <person name="Spiezio C."/>
            <person name="Sandri C."/>
            <person name="Pascarelli S."/>
            <person name="Sgorbati B."/>
            <person name="Mattarelli P."/>
        </authorList>
    </citation>
    <scope>NUCLEOTIDE SEQUENCE [LARGE SCALE GENOMIC DNA]</scope>
    <source>
        <strain evidence="3 4">TRI 5</strain>
    </source>
</reference>
<protein>
    <recommendedName>
        <fullName evidence="2">GP-PDE domain-containing protein</fullName>
    </recommendedName>
</protein>
<evidence type="ECO:0000256" key="1">
    <source>
        <dbReference type="SAM" id="Phobius"/>
    </source>
</evidence>
<feature type="transmembrane region" description="Helical" evidence="1">
    <location>
        <begin position="57"/>
        <end position="80"/>
    </location>
</feature>